<feature type="non-terminal residue" evidence="2">
    <location>
        <position position="20"/>
    </location>
</feature>
<gene>
    <name evidence="2" type="ORF">AVDCRST_MAG13-3586</name>
</gene>
<dbReference type="EMBL" id="CADCVO010000559">
    <property type="protein sequence ID" value="CAA9524325.1"/>
    <property type="molecule type" value="Genomic_DNA"/>
</dbReference>
<name>A0A6J4TJU4_9ACTN</name>
<evidence type="ECO:0000313" key="2">
    <source>
        <dbReference type="EMBL" id="CAA9524325.1"/>
    </source>
</evidence>
<feature type="region of interest" description="Disordered" evidence="1">
    <location>
        <begin position="1"/>
        <end position="20"/>
    </location>
</feature>
<organism evidence="2">
    <name type="scientific">uncultured Solirubrobacteraceae bacterium</name>
    <dbReference type="NCBI Taxonomy" id="1162706"/>
    <lineage>
        <taxon>Bacteria</taxon>
        <taxon>Bacillati</taxon>
        <taxon>Actinomycetota</taxon>
        <taxon>Thermoleophilia</taxon>
        <taxon>Solirubrobacterales</taxon>
        <taxon>Solirubrobacteraceae</taxon>
        <taxon>environmental samples</taxon>
    </lineage>
</organism>
<sequence length="20" mass="2336">VRPRAVPRLPARGLRLVRRP</sequence>
<reference evidence="2" key="1">
    <citation type="submission" date="2020-02" db="EMBL/GenBank/DDBJ databases">
        <authorList>
            <person name="Meier V. D."/>
        </authorList>
    </citation>
    <scope>NUCLEOTIDE SEQUENCE</scope>
    <source>
        <strain evidence="2">AVDCRST_MAG13</strain>
    </source>
</reference>
<protein>
    <submittedName>
        <fullName evidence="2">Uncharacterized protein</fullName>
    </submittedName>
</protein>
<feature type="non-terminal residue" evidence="2">
    <location>
        <position position="1"/>
    </location>
</feature>
<accession>A0A6J4TJU4</accession>
<dbReference type="AlphaFoldDB" id="A0A6J4TJU4"/>
<feature type="compositionally biased region" description="Low complexity" evidence="1">
    <location>
        <begin position="1"/>
        <end position="14"/>
    </location>
</feature>
<evidence type="ECO:0000256" key="1">
    <source>
        <dbReference type="SAM" id="MobiDB-lite"/>
    </source>
</evidence>
<proteinExistence type="predicted"/>